<dbReference type="EMBL" id="JAINUF010000004">
    <property type="protein sequence ID" value="KAJ8365215.1"/>
    <property type="molecule type" value="Genomic_DNA"/>
</dbReference>
<gene>
    <name evidence="2" type="ORF">SKAU_G00140460</name>
</gene>
<feature type="compositionally biased region" description="Polar residues" evidence="1">
    <location>
        <begin position="91"/>
        <end position="102"/>
    </location>
</feature>
<feature type="compositionally biased region" description="Low complexity" evidence="1">
    <location>
        <begin position="38"/>
        <end position="48"/>
    </location>
</feature>
<sequence>MWDKEVQLADGSAFHDAYSVNSAKWQTTTHLSAATTCPPRESAPASARPRPESRFKPAEMSVGMGSRTQSWRLRTISTEPLARCHAERTTGAPQTPNAPGTQ</sequence>
<organism evidence="2 3">
    <name type="scientific">Synaphobranchus kaupii</name>
    <name type="common">Kaup's arrowtooth eel</name>
    <dbReference type="NCBI Taxonomy" id="118154"/>
    <lineage>
        <taxon>Eukaryota</taxon>
        <taxon>Metazoa</taxon>
        <taxon>Chordata</taxon>
        <taxon>Craniata</taxon>
        <taxon>Vertebrata</taxon>
        <taxon>Euteleostomi</taxon>
        <taxon>Actinopterygii</taxon>
        <taxon>Neopterygii</taxon>
        <taxon>Teleostei</taxon>
        <taxon>Anguilliformes</taxon>
        <taxon>Synaphobranchidae</taxon>
        <taxon>Synaphobranchus</taxon>
    </lineage>
</organism>
<evidence type="ECO:0000313" key="3">
    <source>
        <dbReference type="Proteomes" id="UP001152622"/>
    </source>
</evidence>
<dbReference type="AlphaFoldDB" id="A0A9Q1FS55"/>
<keyword evidence="3" id="KW-1185">Reference proteome</keyword>
<evidence type="ECO:0000313" key="2">
    <source>
        <dbReference type="EMBL" id="KAJ8365215.1"/>
    </source>
</evidence>
<dbReference type="Proteomes" id="UP001152622">
    <property type="component" value="Chromosome 4"/>
</dbReference>
<proteinExistence type="predicted"/>
<feature type="compositionally biased region" description="Polar residues" evidence="1">
    <location>
        <begin position="66"/>
        <end position="78"/>
    </location>
</feature>
<evidence type="ECO:0000256" key="1">
    <source>
        <dbReference type="SAM" id="MobiDB-lite"/>
    </source>
</evidence>
<protein>
    <submittedName>
        <fullName evidence="2">Uncharacterized protein</fullName>
    </submittedName>
</protein>
<feature type="region of interest" description="Disordered" evidence="1">
    <location>
        <begin position="33"/>
        <end position="102"/>
    </location>
</feature>
<accession>A0A9Q1FS55</accession>
<comment type="caution">
    <text evidence="2">The sequence shown here is derived from an EMBL/GenBank/DDBJ whole genome shotgun (WGS) entry which is preliminary data.</text>
</comment>
<name>A0A9Q1FS55_SYNKA</name>
<reference evidence="2" key="1">
    <citation type="journal article" date="2023" name="Science">
        <title>Genome structures resolve the early diversification of teleost fishes.</title>
        <authorList>
            <person name="Parey E."/>
            <person name="Louis A."/>
            <person name="Montfort J."/>
            <person name="Bouchez O."/>
            <person name="Roques C."/>
            <person name="Iampietro C."/>
            <person name="Lluch J."/>
            <person name="Castinel A."/>
            <person name="Donnadieu C."/>
            <person name="Desvignes T."/>
            <person name="Floi Bucao C."/>
            <person name="Jouanno E."/>
            <person name="Wen M."/>
            <person name="Mejri S."/>
            <person name="Dirks R."/>
            <person name="Jansen H."/>
            <person name="Henkel C."/>
            <person name="Chen W.J."/>
            <person name="Zahm M."/>
            <person name="Cabau C."/>
            <person name="Klopp C."/>
            <person name="Thompson A.W."/>
            <person name="Robinson-Rechavi M."/>
            <person name="Braasch I."/>
            <person name="Lecointre G."/>
            <person name="Bobe J."/>
            <person name="Postlethwait J.H."/>
            <person name="Berthelot C."/>
            <person name="Roest Crollius H."/>
            <person name="Guiguen Y."/>
        </authorList>
    </citation>
    <scope>NUCLEOTIDE SEQUENCE</scope>
    <source>
        <strain evidence="2">WJC10195</strain>
    </source>
</reference>